<organism evidence="2 3">
    <name type="scientific">Euroglyphus maynei</name>
    <name type="common">Mayne's house dust mite</name>
    <dbReference type="NCBI Taxonomy" id="6958"/>
    <lineage>
        <taxon>Eukaryota</taxon>
        <taxon>Metazoa</taxon>
        <taxon>Ecdysozoa</taxon>
        <taxon>Arthropoda</taxon>
        <taxon>Chelicerata</taxon>
        <taxon>Arachnida</taxon>
        <taxon>Acari</taxon>
        <taxon>Acariformes</taxon>
        <taxon>Sarcoptiformes</taxon>
        <taxon>Astigmata</taxon>
        <taxon>Psoroptidia</taxon>
        <taxon>Analgoidea</taxon>
        <taxon>Pyroglyphidae</taxon>
        <taxon>Pyroglyphinae</taxon>
        <taxon>Euroglyphus</taxon>
    </lineage>
</organism>
<proteinExistence type="predicted"/>
<evidence type="ECO:0000313" key="3">
    <source>
        <dbReference type="Proteomes" id="UP000194236"/>
    </source>
</evidence>
<gene>
    <name evidence="2" type="ORF">BLA29_012478</name>
</gene>
<dbReference type="AlphaFoldDB" id="A0A1Y3AQ88"/>
<name>A0A1Y3AQ88_EURMA</name>
<feature type="region of interest" description="Disordered" evidence="1">
    <location>
        <begin position="1"/>
        <end position="26"/>
    </location>
</feature>
<reference evidence="2 3" key="1">
    <citation type="submission" date="2017-03" db="EMBL/GenBank/DDBJ databases">
        <title>Genome Survey of Euroglyphus maynei.</title>
        <authorList>
            <person name="Arlian L.G."/>
            <person name="Morgan M.S."/>
            <person name="Rider S.D."/>
        </authorList>
    </citation>
    <scope>NUCLEOTIDE SEQUENCE [LARGE SCALE GENOMIC DNA]</scope>
    <source>
        <strain evidence="2">Arlian Lab</strain>
        <tissue evidence="2">Whole body</tissue>
    </source>
</reference>
<sequence>MAREKRYRRPNKRFRSVCRHHNYSNE</sequence>
<protein>
    <submittedName>
        <fullName evidence="2">Uncharacterized protein</fullName>
    </submittedName>
</protein>
<dbReference type="EMBL" id="MUJZ01064839">
    <property type="protein sequence ID" value="OTF70622.1"/>
    <property type="molecule type" value="Genomic_DNA"/>
</dbReference>
<evidence type="ECO:0000313" key="2">
    <source>
        <dbReference type="EMBL" id="OTF70622.1"/>
    </source>
</evidence>
<evidence type="ECO:0000256" key="1">
    <source>
        <dbReference type="SAM" id="MobiDB-lite"/>
    </source>
</evidence>
<keyword evidence="3" id="KW-1185">Reference proteome</keyword>
<comment type="caution">
    <text evidence="2">The sequence shown here is derived from an EMBL/GenBank/DDBJ whole genome shotgun (WGS) entry which is preliminary data.</text>
</comment>
<accession>A0A1Y3AQ88</accession>
<dbReference type="Proteomes" id="UP000194236">
    <property type="component" value="Unassembled WGS sequence"/>
</dbReference>